<accession>A0ACC0YKT7</accession>
<keyword evidence="2" id="KW-1185">Reference proteome</keyword>
<organism evidence="1 2">
    <name type="scientific">Pistacia integerrima</name>
    <dbReference type="NCBI Taxonomy" id="434235"/>
    <lineage>
        <taxon>Eukaryota</taxon>
        <taxon>Viridiplantae</taxon>
        <taxon>Streptophyta</taxon>
        <taxon>Embryophyta</taxon>
        <taxon>Tracheophyta</taxon>
        <taxon>Spermatophyta</taxon>
        <taxon>Magnoliopsida</taxon>
        <taxon>eudicotyledons</taxon>
        <taxon>Gunneridae</taxon>
        <taxon>Pentapetalae</taxon>
        <taxon>rosids</taxon>
        <taxon>malvids</taxon>
        <taxon>Sapindales</taxon>
        <taxon>Anacardiaceae</taxon>
        <taxon>Pistacia</taxon>
    </lineage>
</organism>
<evidence type="ECO:0000313" key="1">
    <source>
        <dbReference type="EMBL" id="KAJ0037733.1"/>
    </source>
</evidence>
<dbReference type="EMBL" id="CM047741">
    <property type="protein sequence ID" value="KAJ0037733.1"/>
    <property type="molecule type" value="Genomic_DNA"/>
</dbReference>
<gene>
    <name evidence="1" type="ORF">Pint_22121</name>
</gene>
<comment type="caution">
    <text evidence="1">The sequence shown here is derived from an EMBL/GenBank/DDBJ whole genome shotgun (WGS) entry which is preliminary data.</text>
</comment>
<evidence type="ECO:0000313" key="2">
    <source>
        <dbReference type="Proteomes" id="UP001163603"/>
    </source>
</evidence>
<reference evidence="2" key="1">
    <citation type="journal article" date="2023" name="G3 (Bethesda)">
        <title>Genome assembly and association tests identify interacting loci associated with vigor, precocity, and sex in interspecific pistachio rootstocks.</title>
        <authorList>
            <person name="Palmer W."/>
            <person name="Jacygrad E."/>
            <person name="Sagayaradj S."/>
            <person name="Cavanaugh K."/>
            <person name="Han R."/>
            <person name="Bertier L."/>
            <person name="Beede B."/>
            <person name="Kafkas S."/>
            <person name="Golino D."/>
            <person name="Preece J."/>
            <person name="Michelmore R."/>
        </authorList>
    </citation>
    <scope>NUCLEOTIDE SEQUENCE [LARGE SCALE GENOMIC DNA]</scope>
</reference>
<proteinExistence type="predicted"/>
<dbReference type="Proteomes" id="UP001163603">
    <property type="component" value="Chromosome 6"/>
</dbReference>
<sequence length="251" mass="28580">MFLVLSIVLFLLSPYSGAENGDEFCPPTRCFPNGPEIRYPFRLKTQPLFCGREGFELSCSNNKTLLHLPSSGDYYVQDIDYFVGDIAIMDVRETACALQSLLFPNLINSRFYESPDLDECTIFNCTERIQISSNYYSVVGPINCISYDRNFVYLISSDTYSKEILPPNCSKYKTVRASIAWELPDSTKGALTNPGISIRWKPHKECDKCELSGDYCGFNTTSDSVMCCKYENPKFCSNYHRKLSLRNFEAP</sequence>
<protein>
    <submittedName>
        <fullName evidence="1">Uncharacterized protein</fullName>
    </submittedName>
</protein>
<name>A0ACC0YKT7_9ROSI</name>